<comment type="caution">
    <text evidence="3">The sequence shown here is derived from an EMBL/GenBank/DDBJ whole genome shotgun (WGS) entry which is preliminary data.</text>
</comment>
<dbReference type="InterPro" id="IPR046096">
    <property type="entry name" value="DUF6114"/>
</dbReference>
<feature type="region of interest" description="Disordered" evidence="1">
    <location>
        <begin position="150"/>
        <end position="172"/>
    </location>
</feature>
<evidence type="ECO:0000313" key="4">
    <source>
        <dbReference type="Proteomes" id="UP000460272"/>
    </source>
</evidence>
<feature type="transmembrane region" description="Helical" evidence="2">
    <location>
        <begin position="42"/>
        <end position="65"/>
    </location>
</feature>
<proteinExistence type="predicted"/>
<evidence type="ECO:0008006" key="5">
    <source>
        <dbReference type="Google" id="ProtNLM"/>
    </source>
</evidence>
<accession>A0A6P2C043</accession>
<evidence type="ECO:0000313" key="3">
    <source>
        <dbReference type="EMBL" id="TVZ03825.1"/>
    </source>
</evidence>
<name>A0A6P2C043_9ACTN</name>
<reference evidence="3 4" key="1">
    <citation type="submission" date="2018-11" db="EMBL/GenBank/DDBJ databases">
        <title>Trebonia kvetii gen.nov., sp.nov., a novel acidophilic actinobacterium, and proposal of the new actinobacterial family Treboniaceae fam. nov.</title>
        <authorList>
            <person name="Rapoport D."/>
            <person name="Sagova-Mareckova M."/>
            <person name="Sedlacek I."/>
            <person name="Provaznik J."/>
            <person name="Kralova S."/>
            <person name="Pavlinic D."/>
            <person name="Benes V."/>
            <person name="Kopecky J."/>
        </authorList>
    </citation>
    <scope>NUCLEOTIDE SEQUENCE [LARGE SCALE GENOMIC DNA]</scope>
    <source>
        <strain evidence="3 4">15Tr583</strain>
    </source>
</reference>
<feature type="compositionally biased region" description="Low complexity" evidence="1">
    <location>
        <begin position="152"/>
        <end position="172"/>
    </location>
</feature>
<protein>
    <recommendedName>
        <fullName evidence="5">Integral membrane protein</fullName>
    </recommendedName>
</protein>
<keyword evidence="2" id="KW-0812">Transmembrane</keyword>
<feature type="region of interest" description="Disordered" evidence="1">
    <location>
        <begin position="1"/>
        <end position="25"/>
    </location>
</feature>
<evidence type="ECO:0000256" key="1">
    <source>
        <dbReference type="SAM" id="MobiDB-lite"/>
    </source>
</evidence>
<dbReference type="RefSeq" id="WP_145853696.1">
    <property type="nucleotide sequence ID" value="NZ_RPFW01000003.1"/>
</dbReference>
<dbReference type="EMBL" id="RPFW01000003">
    <property type="protein sequence ID" value="TVZ03825.1"/>
    <property type="molecule type" value="Genomic_DNA"/>
</dbReference>
<keyword evidence="4" id="KW-1185">Reference proteome</keyword>
<dbReference type="OrthoDB" id="2374834at2"/>
<dbReference type="AlphaFoldDB" id="A0A6P2C043"/>
<dbReference type="Pfam" id="PF19609">
    <property type="entry name" value="DUF6114"/>
    <property type="match status" value="1"/>
</dbReference>
<dbReference type="Proteomes" id="UP000460272">
    <property type="component" value="Unassembled WGS sequence"/>
</dbReference>
<keyword evidence="2" id="KW-1133">Transmembrane helix</keyword>
<keyword evidence="2" id="KW-0472">Membrane</keyword>
<organism evidence="3 4">
    <name type="scientific">Trebonia kvetii</name>
    <dbReference type="NCBI Taxonomy" id="2480626"/>
    <lineage>
        <taxon>Bacteria</taxon>
        <taxon>Bacillati</taxon>
        <taxon>Actinomycetota</taxon>
        <taxon>Actinomycetes</taxon>
        <taxon>Streptosporangiales</taxon>
        <taxon>Treboniaceae</taxon>
        <taxon>Trebonia</taxon>
    </lineage>
</organism>
<feature type="transmembrane region" description="Helical" evidence="2">
    <location>
        <begin position="71"/>
        <end position="92"/>
    </location>
</feature>
<feature type="transmembrane region" description="Helical" evidence="2">
    <location>
        <begin position="104"/>
        <end position="120"/>
    </location>
</feature>
<gene>
    <name evidence="3" type="ORF">EAS64_15310</name>
</gene>
<sequence>MTADDAGTVPEAGSGPTPAVPAPRHRRPRLARWRAWRRSRPFWGGLLLILAGLELFAIPLSGVLIHGAVKLVIYIGIGGVFGVLIGALLILAGLMTWFNATHKTFYSIAGIVLGIVSFPASNLGGLFVGMLLAIIGGAIAFAWTPLQETQAGEEPAAPESASPGPESGAALA</sequence>
<evidence type="ECO:0000256" key="2">
    <source>
        <dbReference type="SAM" id="Phobius"/>
    </source>
</evidence>